<keyword evidence="5 9" id="KW-0798">TonB box</keyword>
<evidence type="ECO:0000256" key="5">
    <source>
        <dbReference type="ARBA" id="ARBA00023077"/>
    </source>
</evidence>
<protein>
    <submittedName>
        <fullName evidence="12">TonB-dependent receptor</fullName>
    </submittedName>
</protein>
<dbReference type="PROSITE" id="PS52016">
    <property type="entry name" value="TONB_DEPENDENT_REC_3"/>
    <property type="match status" value="1"/>
</dbReference>
<reference evidence="12 13" key="1">
    <citation type="submission" date="2019-12" db="EMBL/GenBank/DDBJ databases">
        <title>Genomic-based taxomic classification of the family Erythrobacteraceae.</title>
        <authorList>
            <person name="Xu L."/>
        </authorList>
    </citation>
    <scope>NUCLEOTIDE SEQUENCE [LARGE SCALE GENOMIC DNA]</scope>
    <source>
        <strain evidence="12 13">LMG 29518</strain>
    </source>
</reference>
<evidence type="ECO:0000256" key="1">
    <source>
        <dbReference type="ARBA" id="ARBA00004571"/>
    </source>
</evidence>
<dbReference type="GO" id="GO:0009279">
    <property type="term" value="C:cell outer membrane"/>
    <property type="evidence" value="ECO:0007669"/>
    <property type="project" value="UniProtKB-SubCell"/>
</dbReference>
<comment type="similarity">
    <text evidence="8 9">Belongs to the TonB-dependent receptor family.</text>
</comment>
<keyword evidence="4 8" id="KW-0812">Transmembrane</keyword>
<dbReference type="Pfam" id="PF00593">
    <property type="entry name" value="TonB_dep_Rec_b-barrel"/>
    <property type="match status" value="1"/>
</dbReference>
<sequence>MRRLGAHFQKFLKKINSLGRCYMRVFVSDERKTALKHTLLFSAALFGAFSGPAYAQDVEPEIVNNDTVMSGDPAIVVTGTRLEASGFNAPSPVTVMGADRIAKTASPTVGEALAQLPSFRPSSTPNTQNIFPGNAGARISDLRGLGPARTLVLVDSRRFTPSTSAGTIDLNLIPTLLIKSTEIVTGGASAAYGSDAVSGVINLRLDTELEGIKSAAGYGVTDRGDGDEYFVQLAGGTNFADGRGHLVIGGEYNKNEGTGGCYTREFCGNEIGDLTGAPGFDGRPAHNITTGIRPATLTPGGLITATIDAAGNRTAARGGVLGGVQFAADGSPTEFTYGEYANALFQKGGSGAGLNAFFNDPLLSIPVERYNGLAHLSYEFSPSLSGFIEGSYGHVKGETRGPEIRDGGFPGRGSVIGIDNPFLPDSVRDIMEENDIAGLTIGKLGTSFGNMDSTSTRDTYRVLAGLDGDIGGGWSWDAHMQYGQTDYSQSTINNRISARYAKAIDVVANGDGTPVCRVNADSDPSNDDPACVPLNILGETTYSDAAKAYAFGTSMQDNKYTQLAGAANIQGMPFDTWAGPVAFAAGVEARRNTLDIEVDPISASNGFYVFNQTPSSGDTSVVEGYAEVGVPLMRDGPLGSSLELNGAIRQAHYKNTNANSDSTFNATTWKIGLTYEPVEWLMLRATQSRDIRAPNTAELFTTPVGGVGAFYDSVTGSEIFAKTLTGGNINLKPEKAKTFTAGVTIQPEGGLRGLRFSVDYYKIKIDNAISTLPVQVIINTCNDTGAEDICALVTRNADGYLDTISALYLNLNKQELSGLDIETSYSRALGSDSSFDLRILASKTFDFTNSAQPGIDRAGDNGASGIPNWVVDAFASVEFGPVGLNLQGRLISAGKYDATLIGPEDEGYSIDLPNSINTNRVPARFYTNLGVTYDLIDNGVRKVELFANVYNLFDVMPPPYWNGNNNAVYYDNVGRRYRMGVRSNF</sequence>
<dbReference type="Gene3D" id="2.40.170.20">
    <property type="entry name" value="TonB-dependent receptor, beta-barrel domain"/>
    <property type="match status" value="1"/>
</dbReference>
<dbReference type="PANTHER" id="PTHR47234">
    <property type="match status" value="1"/>
</dbReference>
<proteinExistence type="inferred from homology"/>
<evidence type="ECO:0000256" key="8">
    <source>
        <dbReference type="PROSITE-ProRule" id="PRU01360"/>
    </source>
</evidence>
<name>A0A6I4T7Y8_9SPHN</name>
<keyword evidence="12" id="KW-0675">Receptor</keyword>
<dbReference type="EMBL" id="WTYT01000005">
    <property type="protein sequence ID" value="MXO66589.1"/>
    <property type="molecule type" value="Genomic_DNA"/>
</dbReference>
<dbReference type="Gene3D" id="2.170.130.10">
    <property type="entry name" value="TonB-dependent receptor, plug domain"/>
    <property type="match status" value="1"/>
</dbReference>
<keyword evidence="3 8" id="KW-1134">Transmembrane beta strand</keyword>
<dbReference type="InterPro" id="IPR000531">
    <property type="entry name" value="Beta-barrel_TonB"/>
</dbReference>
<keyword evidence="13" id="KW-1185">Reference proteome</keyword>
<evidence type="ECO:0000256" key="9">
    <source>
        <dbReference type="RuleBase" id="RU003357"/>
    </source>
</evidence>
<comment type="subcellular location">
    <subcellularLocation>
        <location evidence="1 8">Cell outer membrane</location>
        <topology evidence="1 8">Multi-pass membrane protein</topology>
    </subcellularLocation>
</comment>
<accession>A0A6I4T7Y8</accession>
<evidence type="ECO:0000313" key="13">
    <source>
        <dbReference type="Proteomes" id="UP000438476"/>
    </source>
</evidence>
<dbReference type="SUPFAM" id="SSF56935">
    <property type="entry name" value="Porins"/>
    <property type="match status" value="1"/>
</dbReference>
<keyword evidence="2 8" id="KW-0813">Transport</keyword>
<evidence type="ECO:0000256" key="6">
    <source>
        <dbReference type="ARBA" id="ARBA00023136"/>
    </source>
</evidence>
<feature type="domain" description="TonB-dependent receptor plug" evidence="11">
    <location>
        <begin position="88"/>
        <end position="200"/>
    </location>
</feature>
<feature type="domain" description="TonB-dependent receptor-like beta-barrel" evidence="10">
    <location>
        <begin position="449"/>
        <end position="952"/>
    </location>
</feature>
<dbReference type="InterPro" id="IPR037066">
    <property type="entry name" value="Plug_dom_sf"/>
</dbReference>
<dbReference type="Proteomes" id="UP000438476">
    <property type="component" value="Unassembled WGS sequence"/>
</dbReference>
<dbReference type="InterPro" id="IPR036942">
    <property type="entry name" value="Beta-barrel_TonB_sf"/>
</dbReference>
<keyword evidence="6 8" id="KW-0472">Membrane</keyword>
<dbReference type="PANTHER" id="PTHR47234:SF2">
    <property type="entry name" value="TONB-DEPENDENT RECEPTOR"/>
    <property type="match status" value="1"/>
</dbReference>
<dbReference type="InterPro" id="IPR012910">
    <property type="entry name" value="Plug_dom"/>
</dbReference>
<dbReference type="InterPro" id="IPR039426">
    <property type="entry name" value="TonB-dep_rcpt-like"/>
</dbReference>
<comment type="caution">
    <text evidence="12">The sequence shown here is derived from an EMBL/GenBank/DDBJ whole genome shotgun (WGS) entry which is preliminary data.</text>
</comment>
<organism evidence="12 13">
    <name type="scientific">Altericroceibacterium endophyticum</name>
    <dbReference type="NCBI Taxonomy" id="1808508"/>
    <lineage>
        <taxon>Bacteria</taxon>
        <taxon>Pseudomonadati</taxon>
        <taxon>Pseudomonadota</taxon>
        <taxon>Alphaproteobacteria</taxon>
        <taxon>Sphingomonadales</taxon>
        <taxon>Erythrobacteraceae</taxon>
        <taxon>Altericroceibacterium</taxon>
    </lineage>
</organism>
<keyword evidence="7 8" id="KW-0998">Cell outer membrane</keyword>
<gene>
    <name evidence="12" type="ORF">GRI91_12555</name>
</gene>
<dbReference type="AlphaFoldDB" id="A0A6I4T7Y8"/>
<evidence type="ECO:0000256" key="3">
    <source>
        <dbReference type="ARBA" id="ARBA00022452"/>
    </source>
</evidence>
<evidence type="ECO:0000313" key="12">
    <source>
        <dbReference type="EMBL" id="MXO66589.1"/>
    </source>
</evidence>
<evidence type="ECO:0000256" key="7">
    <source>
        <dbReference type="ARBA" id="ARBA00023237"/>
    </source>
</evidence>
<evidence type="ECO:0000259" key="10">
    <source>
        <dbReference type="Pfam" id="PF00593"/>
    </source>
</evidence>
<evidence type="ECO:0000256" key="2">
    <source>
        <dbReference type="ARBA" id="ARBA00022448"/>
    </source>
</evidence>
<evidence type="ECO:0000256" key="4">
    <source>
        <dbReference type="ARBA" id="ARBA00022692"/>
    </source>
</evidence>
<dbReference type="Pfam" id="PF07715">
    <property type="entry name" value="Plug"/>
    <property type="match status" value="1"/>
</dbReference>
<evidence type="ECO:0000259" key="11">
    <source>
        <dbReference type="Pfam" id="PF07715"/>
    </source>
</evidence>